<dbReference type="InterPro" id="IPR027417">
    <property type="entry name" value="P-loop_NTPase"/>
</dbReference>
<gene>
    <name evidence="9" type="ORF">B1C78_16820</name>
</gene>
<evidence type="ECO:0000256" key="3">
    <source>
        <dbReference type="ARBA" id="ARBA00022679"/>
    </source>
</evidence>
<keyword evidence="5" id="KW-0235">DNA replication</keyword>
<comment type="caution">
    <text evidence="9">The sequence shown here is derived from an EMBL/GenBank/DDBJ whole genome shotgun (WGS) entry which is preliminary data.</text>
</comment>
<dbReference type="PANTHER" id="PTHR11669">
    <property type="entry name" value="REPLICATION FACTOR C / DNA POLYMERASE III GAMMA-TAU SUBUNIT"/>
    <property type="match status" value="1"/>
</dbReference>
<dbReference type="AlphaFoldDB" id="A0A1V3N868"/>
<keyword evidence="3" id="KW-0808">Transferase</keyword>
<name>A0A1V3N868_9GAMM</name>
<dbReference type="InterPro" id="IPR004622">
    <property type="entry name" value="DNA_pol_HolB"/>
</dbReference>
<evidence type="ECO:0000313" key="10">
    <source>
        <dbReference type="Proteomes" id="UP000189462"/>
    </source>
</evidence>
<comment type="catalytic activity">
    <reaction evidence="7">
        <text>DNA(n) + a 2'-deoxyribonucleoside 5'-triphosphate = DNA(n+1) + diphosphate</text>
        <dbReference type="Rhea" id="RHEA:22508"/>
        <dbReference type="Rhea" id="RHEA-COMP:17339"/>
        <dbReference type="Rhea" id="RHEA-COMP:17340"/>
        <dbReference type="ChEBI" id="CHEBI:33019"/>
        <dbReference type="ChEBI" id="CHEBI:61560"/>
        <dbReference type="ChEBI" id="CHEBI:173112"/>
        <dbReference type="EC" id="2.7.7.7"/>
    </reaction>
</comment>
<protein>
    <recommendedName>
        <fullName evidence="2">DNA polymerase III subunit delta'</fullName>
        <ecNumber evidence="1">2.7.7.7</ecNumber>
    </recommendedName>
</protein>
<dbReference type="Pfam" id="PF09115">
    <property type="entry name" value="DNApol3-delta_C"/>
    <property type="match status" value="1"/>
</dbReference>
<feature type="domain" description="DNA polymerase III delta subunit C-terminal" evidence="8">
    <location>
        <begin position="213"/>
        <end position="315"/>
    </location>
</feature>
<dbReference type="Pfam" id="PF13177">
    <property type="entry name" value="DNA_pol3_delta2"/>
    <property type="match status" value="1"/>
</dbReference>
<evidence type="ECO:0000256" key="6">
    <source>
        <dbReference type="ARBA" id="ARBA00022932"/>
    </source>
</evidence>
<dbReference type="InterPro" id="IPR050238">
    <property type="entry name" value="DNA_Rep/Repair_Clamp_Loader"/>
</dbReference>
<keyword evidence="6" id="KW-0239">DNA-directed DNA polymerase</keyword>
<evidence type="ECO:0000256" key="5">
    <source>
        <dbReference type="ARBA" id="ARBA00022705"/>
    </source>
</evidence>
<dbReference type="STRING" id="108003.B1C78_16820"/>
<dbReference type="SUPFAM" id="SSF52540">
    <property type="entry name" value="P-loop containing nucleoside triphosphate hydrolases"/>
    <property type="match status" value="1"/>
</dbReference>
<dbReference type="NCBIfam" id="TIGR00678">
    <property type="entry name" value="holB"/>
    <property type="match status" value="1"/>
</dbReference>
<evidence type="ECO:0000313" key="9">
    <source>
        <dbReference type="EMBL" id="OOG21022.1"/>
    </source>
</evidence>
<dbReference type="InterPro" id="IPR015199">
    <property type="entry name" value="DNA_pol_III_delta_C"/>
</dbReference>
<dbReference type="GO" id="GO:0009360">
    <property type="term" value="C:DNA polymerase III complex"/>
    <property type="evidence" value="ECO:0007669"/>
    <property type="project" value="InterPro"/>
</dbReference>
<evidence type="ECO:0000256" key="4">
    <source>
        <dbReference type="ARBA" id="ARBA00022695"/>
    </source>
</evidence>
<evidence type="ECO:0000259" key="8">
    <source>
        <dbReference type="Pfam" id="PF09115"/>
    </source>
</evidence>
<dbReference type="GO" id="GO:0003677">
    <property type="term" value="F:DNA binding"/>
    <property type="evidence" value="ECO:0007669"/>
    <property type="project" value="InterPro"/>
</dbReference>
<sequence>MTAAPYPWLEGVFRQLLGRLAAERMPHALLLSGPAGIGKRALAEAVAGAALCTDRDAHGGACGRCASCRLHRAGTHPDRADVTIPEERTGILVDQIRELAEAMGLSRSLGDHRVAVLWPADAMNPNAANSLLKTLEEPAERSLMILVSAQPSLLPATVRSRCQIVSVTGPDDTRARAWLLEQGIAETDLETLLCLSRGAPLTAQSLAEEGAVAQWQALLADLAALCSGSGGVVTTAERWKQQPAARLVHWIQIALWEAARLAMNGHRAASGAEDLQRLAKSLDLERALTLQERLADARRVARTPVNQQLLLEDVFAEITAGRH</sequence>
<evidence type="ECO:0000256" key="1">
    <source>
        <dbReference type="ARBA" id="ARBA00012417"/>
    </source>
</evidence>
<accession>A0A1V3N868</accession>
<proteinExistence type="predicted"/>
<keyword evidence="10" id="KW-1185">Reference proteome</keyword>
<dbReference type="EC" id="2.7.7.7" evidence="1"/>
<dbReference type="Gene3D" id="3.40.50.300">
    <property type="entry name" value="P-loop containing nucleotide triphosphate hydrolases"/>
    <property type="match status" value="1"/>
</dbReference>
<evidence type="ECO:0000256" key="7">
    <source>
        <dbReference type="ARBA" id="ARBA00049244"/>
    </source>
</evidence>
<keyword evidence="4" id="KW-0548">Nucleotidyltransferase</keyword>
<evidence type="ECO:0000256" key="2">
    <source>
        <dbReference type="ARBA" id="ARBA00014363"/>
    </source>
</evidence>
<dbReference type="Proteomes" id="UP000189462">
    <property type="component" value="Unassembled WGS sequence"/>
</dbReference>
<dbReference type="GO" id="GO:0008408">
    <property type="term" value="F:3'-5' exonuclease activity"/>
    <property type="evidence" value="ECO:0007669"/>
    <property type="project" value="InterPro"/>
</dbReference>
<dbReference type="RefSeq" id="WP_077280295.1">
    <property type="nucleotide sequence ID" value="NZ_MVBK01000141.1"/>
</dbReference>
<dbReference type="GO" id="GO:0006261">
    <property type="term" value="P:DNA-templated DNA replication"/>
    <property type="evidence" value="ECO:0007669"/>
    <property type="project" value="TreeGrafter"/>
</dbReference>
<reference evidence="9 10" key="1">
    <citation type="submission" date="2017-02" db="EMBL/GenBank/DDBJ databases">
        <title>Genomic diversity within the haloalkaliphilic genus Thioalkalivibrio.</title>
        <authorList>
            <person name="Ahn A.-C."/>
            <person name="Meier-Kolthoff J."/>
            <person name="Overmars L."/>
            <person name="Richter M."/>
            <person name="Woyke T."/>
            <person name="Sorokin D.Y."/>
            <person name="Muyzer G."/>
        </authorList>
    </citation>
    <scope>NUCLEOTIDE SEQUENCE [LARGE SCALE GENOMIC DNA]</scope>
    <source>
        <strain evidence="9 10">ALJD</strain>
    </source>
</reference>
<dbReference type="PANTHER" id="PTHR11669:SF8">
    <property type="entry name" value="DNA POLYMERASE III SUBUNIT DELTA"/>
    <property type="match status" value="1"/>
</dbReference>
<dbReference type="GO" id="GO:0003887">
    <property type="term" value="F:DNA-directed DNA polymerase activity"/>
    <property type="evidence" value="ECO:0007669"/>
    <property type="project" value="UniProtKB-KW"/>
</dbReference>
<organism evidence="9 10">
    <name type="scientific">Thioalkalivibrio denitrificans</name>
    <dbReference type="NCBI Taxonomy" id="108003"/>
    <lineage>
        <taxon>Bacteria</taxon>
        <taxon>Pseudomonadati</taxon>
        <taxon>Pseudomonadota</taxon>
        <taxon>Gammaproteobacteria</taxon>
        <taxon>Chromatiales</taxon>
        <taxon>Ectothiorhodospiraceae</taxon>
        <taxon>Thioalkalivibrio</taxon>
    </lineage>
</organism>
<dbReference type="OrthoDB" id="9811073at2"/>
<dbReference type="EMBL" id="MVBK01000141">
    <property type="protein sequence ID" value="OOG21022.1"/>
    <property type="molecule type" value="Genomic_DNA"/>
</dbReference>